<evidence type="ECO:0000256" key="1">
    <source>
        <dbReference type="SAM" id="SignalP"/>
    </source>
</evidence>
<protein>
    <submittedName>
        <fullName evidence="3">PEP-CTERM sorting domain-containing protein</fullName>
    </submittedName>
</protein>
<feature type="signal peptide" evidence="1">
    <location>
        <begin position="1"/>
        <end position="22"/>
    </location>
</feature>
<dbReference type="Pfam" id="PF07589">
    <property type="entry name" value="PEP-CTERM"/>
    <property type="match status" value="1"/>
</dbReference>
<sequence>MKTSLFAGAVVLVTGLVFSAHAALIGTITHDYGFDKHAPSHMNYGGYCGSLHTDYFQVVRPSLSTCATGSSFHDAFDFSHLAFEEITSFELTLNHQFSNGVWVVRPGASRFAASDDINLFNAFLSDRRLSSSQQIVTYTFTSSLDVFDDIVSSGSFYLWFSRFSGTNNFNLYSATLSVYGTPASDTTPVPAPATLALLGLGLLGLRLRRR</sequence>
<accession>A0ABU7J6D5</accession>
<dbReference type="InterPro" id="IPR013424">
    <property type="entry name" value="Ice-binding_C"/>
</dbReference>
<dbReference type="Proteomes" id="UP001336314">
    <property type="component" value="Unassembled WGS sequence"/>
</dbReference>
<feature type="domain" description="Ice-binding protein C-terminal" evidence="2">
    <location>
        <begin position="188"/>
        <end position="210"/>
    </location>
</feature>
<proteinExistence type="predicted"/>
<name>A0ABU7J6D5_9GAMM</name>
<dbReference type="EMBL" id="JAUHLI010000010">
    <property type="protein sequence ID" value="MEE2002022.1"/>
    <property type="molecule type" value="Genomic_DNA"/>
</dbReference>
<dbReference type="NCBIfam" id="TIGR03382">
    <property type="entry name" value="GC_trans_RRR"/>
    <property type="match status" value="1"/>
</dbReference>
<comment type="caution">
    <text evidence="3">The sequence shown here is derived from an EMBL/GenBank/DDBJ whole genome shotgun (WGS) entry which is preliminary data.</text>
</comment>
<evidence type="ECO:0000259" key="2">
    <source>
        <dbReference type="Pfam" id="PF07589"/>
    </source>
</evidence>
<evidence type="ECO:0000313" key="3">
    <source>
        <dbReference type="EMBL" id="MEE2002022.1"/>
    </source>
</evidence>
<dbReference type="NCBIfam" id="TIGR02595">
    <property type="entry name" value="PEP_CTERM"/>
    <property type="match status" value="1"/>
</dbReference>
<reference evidence="3 4" key="1">
    <citation type="submission" date="2023-07" db="EMBL/GenBank/DDBJ databases">
        <title>Alkalimonas sp., MEB108 novel, alkaliphilic bacterium isolated from Lonar Lake, India.</title>
        <authorList>
            <person name="Joshi A."/>
            <person name="Thite S."/>
        </authorList>
    </citation>
    <scope>NUCLEOTIDE SEQUENCE [LARGE SCALE GENOMIC DNA]</scope>
    <source>
        <strain evidence="3 4">MEB108</strain>
    </source>
</reference>
<gene>
    <name evidence="3" type="ORF">QWY20_11215</name>
</gene>
<dbReference type="RefSeq" id="WP_330129106.1">
    <property type="nucleotide sequence ID" value="NZ_JAUHLI010000010.1"/>
</dbReference>
<keyword evidence="4" id="KW-1185">Reference proteome</keyword>
<keyword evidence="1" id="KW-0732">Signal</keyword>
<evidence type="ECO:0000313" key="4">
    <source>
        <dbReference type="Proteomes" id="UP001336314"/>
    </source>
</evidence>
<organism evidence="3 4">
    <name type="scientific">Alkalimonas cellulosilytica</name>
    <dbReference type="NCBI Taxonomy" id="3058395"/>
    <lineage>
        <taxon>Bacteria</taxon>
        <taxon>Pseudomonadati</taxon>
        <taxon>Pseudomonadota</taxon>
        <taxon>Gammaproteobacteria</taxon>
        <taxon>Alkalimonas</taxon>
    </lineage>
</organism>
<dbReference type="InterPro" id="IPR017756">
    <property type="entry name" value="TM_Gly-Cys-Arg_CS"/>
</dbReference>
<feature type="chain" id="PRO_5045530416" evidence="1">
    <location>
        <begin position="23"/>
        <end position="210"/>
    </location>
</feature>